<dbReference type="AlphaFoldDB" id="A0A0R1IYP1"/>
<dbReference type="STRING" id="1423811.FC72_GL000523"/>
<dbReference type="NCBIfam" id="TIGR01558">
    <property type="entry name" value="sm_term_P27"/>
    <property type="match status" value="1"/>
</dbReference>
<organism evidence="2 3">
    <name type="scientific">Companilactobacillus tucceti DSM 20183</name>
    <dbReference type="NCBI Taxonomy" id="1423811"/>
    <lineage>
        <taxon>Bacteria</taxon>
        <taxon>Bacillati</taxon>
        <taxon>Bacillota</taxon>
        <taxon>Bacilli</taxon>
        <taxon>Lactobacillales</taxon>
        <taxon>Lactobacillaceae</taxon>
        <taxon>Companilactobacillus</taxon>
    </lineage>
</organism>
<dbReference type="OrthoDB" id="2288588at2"/>
<keyword evidence="3" id="KW-1185">Reference proteome</keyword>
<feature type="compositionally biased region" description="Basic and acidic residues" evidence="1">
    <location>
        <begin position="16"/>
        <end position="25"/>
    </location>
</feature>
<comment type="caution">
    <text evidence="2">The sequence shown here is derived from an EMBL/GenBank/DDBJ whole genome shotgun (WGS) entry which is preliminary data.</text>
</comment>
<reference evidence="2 3" key="1">
    <citation type="journal article" date="2015" name="Genome Announc.">
        <title>Expanding the biotechnology potential of lactobacilli through comparative genomics of 213 strains and associated genera.</title>
        <authorList>
            <person name="Sun Z."/>
            <person name="Harris H.M."/>
            <person name="McCann A."/>
            <person name="Guo C."/>
            <person name="Argimon S."/>
            <person name="Zhang W."/>
            <person name="Yang X."/>
            <person name="Jeffery I.B."/>
            <person name="Cooney J.C."/>
            <person name="Kagawa T.F."/>
            <person name="Liu W."/>
            <person name="Song Y."/>
            <person name="Salvetti E."/>
            <person name="Wrobel A."/>
            <person name="Rasinkangas P."/>
            <person name="Parkhill J."/>
            <person name="Rea M.C."/>
            <person name="O'Sullivan O."/>
            <person name="Ritari J."/>
            <person name="Douillard F.P."/>
            <person name="Paul Ross R."/>
            <person name="Yang R."/>
            <person name="Briner A.E."/>
            <person name="Felis G.E."/>
            <person name="de Vos W.M."/>
            <person name="Barrangou R."/>
            <person name="Klaenhammer T.R."/>
            <person name="Caufield P.W."/>
            <person name="Cui Y."/>
            <person name="Zhang H."/>
            <person name="O'Toole P.W."/>
        </authorList>
    </citation>
    <scope>NUCLEOTIDE SEQUENCE [LARGE SCALE GENOMIC DNA]</scope>
    <source>
        <strain evidence="2 3">DSM 20183</strain>
    </source>
</reference>
<evidence type="ECO:0000313" key="3">
    <source>
        <dbReference type="Proteomes" id="UP000050929"/>
    </source>
</evidence>
<dbReference type="Proteomes" id="UP000050929">
    <property type="component" value="Unassembled WGS sequence"/>
</dbReference>
<dbReference type="EMBL" id="AZDG01000013">
    <property type="protein sequence ID" value="KRK64352.1"/>
    <property type="molecule type" value="Genomic_DNA"/>
</dbReference>
<feature type="region of interest" description="Disordered" evidence="1">
    <location>
        <begin position="1"/>
        <end position="25"/>
    </location>
</feature>
<sequence>MKQPNAGRKRNLAVVDPKHPEQNKNKEALIEENKKLNELDEKPPAHLPKYAKQLWKELAPELNKVGMVTSLDSTNFELFCMQYQEHRDAVNAIKKYGSVYEDSNGNLKKNPAVNVADTATKNLRSLGMILGIDYNSRSQNANTESDNNIDINEAMKTFGG</sequence>
<gene>
    <name evidence="2" type="ORF">FC72_GL000523</name>
</gene>
<protein>
    <submittedName>
        <fullName evidence="2">Uncharacterized protein</fullName>
    </submittedName>
</protein>
<dbReference type="Pfam" id="PF05119">
    <property type="entry name" value="Terminase_4"/>
    <property type="match status" value="1"/>
</dbReference>
<evidence type="ECO:0000256" key="1">
    <source>
        <dbReference type="SAM" id="MobiDB-lite"/>
    </source>
</evidence>
<dbReference type="InterPro" id="IPR006448">
    <property type="entry name" value="Phage_term_ssu_P27"/>
</dbReference>
<evidence type="ECO:0000313" key="2">
    <source>
        <dbReference type="EMBL" id="KRK64352.1"/>
    </source>
</evidence>
<proteinExistence type="predicted"/>
<accession>A0A0R1IYP1</accession>
<name>A0A0R1IYP1_9LACO</name>
<dbReference type="PATRIC" id="fig|1423811.3.peg.529"/>
<dbReference type="RefSeq" id="WP_057766089.1">
    <property type="nucleotide sequence ID" value="NZ_AZDG01000013.1"/>
</dbReference>